<evidence type="ECO:0000256" key="5">
    <source>
        <dbReference type="ARBA" id="ARBA00022833"/>
    </source>
</evidence>
<keyword evidence="9" id="KW-0539">Nucleus</keyword>
<keyword evidence="15" id="KW-1185">Reference proteome</keyword>
<dbReference type="Pfam" id="PF02892">
    <property type="entry name" value="zf-BED"/>
    <property type="match status" value="1"/>
</dbReference>
<name>A0ABQ5FE94_9ASTR</name>
<keyword evidence="3" id="KW-0479">Metal-binding</keyword>
<dbReference type="SMART" id="SM00614">
    <property type="entry name" value="ZnF_BED"/>
    <property type="match status" value="1"/>
</dbReference>
<evidence type="ECO:0000256" key="4">
    <source>
        <dbReference type="ARBA" id="ARBA00022771"/>
    </source>
</evidence>
<keyword evidence="7" id="KW-0238">DNA-binding</keyword>
<sequence>MASDANGNIESGATGSSDHNDFINQAQENQSEEHHFTKRKRAKKSKVWIDMIEIEDGKRAQCIHCKDKFAMNATATTTTLKRHLESCKVKKFNDSKQQLLNFQRVSDENQDSSSYPALTTGKYDPATTRELISHWVLMHEHPFTIVEEDGLNLVFKSMQPRAENITRHAVKNDCMNVYEMEKKKLKKLLVDIKRISLTTDLWKSKHQNTEYMVITGHFVDTNWKLQKRVLSFVDIPPPRRGIEIADTLLKCLREWEIEDKIMTISVDNASANDAAMKILTAHFKRLGTLFCDGIFFHVRCCAHILNLMVQDGLSVIKDIVSKVHNSVSYINASDARLKVFSQVAQQLHLPDRKLILDCKTRWNSTYKMLSTAITFKEAFSMYEVRDPLYKHCPSDDEWEKIESICETLEAFDACTNIISGSDYPTSNLYFGEVQYIKQVLDRQFNDDREWLVDMVKAIKEKFDKYWKESNMLMCIASILDPRCKFTMLNLYFKDIYNADEIDVKNKELKKLLRGIHGEYAFLLRARHESSTSESNSFGERGETEKTGPSRGFSYYYSRLKETDMFDLESSDLDVYLEEGIYLCKDNSAISFNILDWWKSHETKFPVLSKMAAHILAIPITTVASEATFSAGGRVIDTYRASLDPETVQALICGGDWIRKLHGVKKKNKKEKKLQEIFLVDVPDI</sequence>
<dbReference type="PANTHER" id="PTHR46481:SF10">
    <property type="entry name" value="ZINC FINGER BED DOMAIN-CONTAINING PROTEIN 39"/>
    <property type="match status" value="1"/>
</dbReference>
<reference evidence="14" key="2">
    <citation type="submission" date="2022-01" db="EMBL/GenBank/DDBJ databases">
        <authorList>
            <person name="Yamashiro T."/>
            <person name="Shiraishi A."/>
            <person name="Satake H."/>
            <person name="Nakayama K."/>
        </authorList>
    </citation>
    <scope>NUCLEOTIDE SEQUENCE</scope>
</reference>
<comment type="subcellular location">
    <subcellularLocation>
        <location evidence="1">Nucleus</location>
    </subcellularLocation>
</comment>
<reference evidence="14" key="1">
    <citation type="journal article" date="2022" name="Int. J. Mol. Sci.">
        <title>Draft Genome of Tanacetum Coccineum: Genomic Comparison of Closely Related Tanacetum-Family Plants.</title>
        <authorList>
            <person name="Yamashiro T."/>
            <person name="Shiraishi A."/>
            <person name="Nakayama K."/>
            <person name="Satake H."/>
        </authorList>
    </citation>
    <scope>NUCLEOTIDE SEQUENCE</scope>
</reference>
<evidence type="ECO:0000313" key="15">
    <source>
        <dbReference type="Proteomes" id="UP001151760"/>
    </source>
</evidence>
<feature type="domain" description="HAT C-terminal dimerisation" evidence="12">
    <location>
        <begin position="571"/>
        <end position="657"/>
    </location>
</feature>
<comment type="subunit">
    <text evidence="2">Homodimer.</text>
</comment>
<keyword evidence="4" id="KW-0863">Zinc-finger</keyword>
<gene>
    <name evidence="14" type="ORF">Tco_1004793</name>
</gene>
<evidence type="ECO:0000259" key="12">
    <source>
        <dbReference type="Pfam" id="PF05699"/>
    </source>
</evidence>
<dbReference type="InterPro" id="IPR008906">
    <property type="entry name" value="HATC_C_dom"/>
</dbReference>
<dbReference type="InterPro" id="IPR025525">
    <property type="entry name" value="hAT-like_transposase_RNase-H"/>
</dbReference>
<organism evidence="14 15">
    <name type="scientific">Tanacetum coccineum</name>
    <dbReference type="NCBI Taxonomy" id="301880"/>
    <lineage>
        <taxon>Eukaryota</taxon>
        <taxon>Viridiplantae</taxon>
        <taxon>Streptophyta</taxon>
        <taxon>Embryophyta</taxon>
        <taxon>Tracheophyta</taxon>
        <taxon>Spermatophyta</taxon>
        <taxon>Magnoliopsida</taxon>
        <taxon>eudicotyledons</taxon>
        <taxon>Gunneridae</taxon>
        <taxon>Pentapetalae</taxon>
        <taxon>asterids</taxon>
        <taxon>campanulids</taxon>
        <taxon>Asterales</taxon>
        <taxon>Asteraceae</taxon>
        <taxon>Asteroideae</taxon>
        <taxon>Anthemideae</taxon>
        <taxon>Anthemidinae</taxon>
        <taxon>Tanacetum</taxon>
    </lineage>
</organism>
<dbReference type="SUPFAM" id="SSF53098">
    <property type="entry name" value="Ribonuclease H-like"/>
    <property type="match status" value="1"/>
</dbReference>
<dbReference type="PANTHER" id="PTHR46481">
    <property type="entry name" value="ZINC FINGER BED DOMAIN-CONTAINING PROTEIN 4"/>
    <property type="match status" value="1"/>
</dbReference>
<evidence type="ECO:0000256" key="2">
    <source>
        <dbReference type="ARBA" id="ARBA00011738"/>
    </source>
</evidence>
<keyword evidence="5" id="KW-0862">Zinc</keyword>
<keyword evidence="8" id="KW-0804">Transcription</keyword>
<evidence type="ECO:0000313" key="14">
    <source>
        <dbReference type="EMBL" id="GJT61260.1"/>
    </source>
</evidence>
<keyword evidence="6" id="KW-0805">Transcription regulation</keyword>
<evidence type="ECO:0000256" key="10">
    <source>
        <dbReference type="SAM" id="MobiDB-lite"/>
    </source>
</evidence>
<evidence type="ECO:0000256" key="9">
    <source>
        <dbReference type="ARBA" id="ARBA00023242"/>
    </source>
</evidence>
<accession>A0ABQ5FE94</accession>
<evidence type="ECO:0000259" key="13">
    <source>
        <dbReference type="Pfam" id="PF14372"/>
    </source>
</evidence>
<dbReference type="Proteomes" id="UP001151760">
    <property type="component" value="Unassembled WGS sequence"/>
</dbReference>
<evidence type="ECO:0000256" key="7">
    <source>
        <dbReference type="ARBA" id="ARBA00023125"/>
    </source>
</evidence>
<feature type="region of interest" description="Disordered" evidence="10">
    <location>
        <begin position="1"/>
        <end position="21"/>
    </location>
</feature>
<feature type="domain" description="BED-type" evidence="11">
    <location>
        <begin position="51"/>
        <end position="87"/>
    </location>
</feature>
<evidence type="ECO:0000256" key="6">
    <source>
        <dbReference type="ARBA" id="ARBA00023015"/>
    </source>
</evidence>
<evidence type="ECO:0000256" key="1">
    <source>
        <dbReference type="ARBA" id="ARBA00004123"/>
    </source>
</evidence>
<evidence type="ECO:0000256" key="8">
    <source>
        <dbReference type="ARBA" id="ARBA00023163"/>
    </source>
</evidence>
<evidence type="ECO:0000256" key="3">
    <source>
        <dbReference type="ARBA" id="ARBA00022723"/>
    </source>
</evidence>
<dbReference type="InterPro" id="IPR003656">
    <property type="entry name" value="Znf_BED"/>
</dbReference>
<evidence type="ECO:0000259" key="11">
    <source>
        <dbReference type="Pfam" id="PF02892"/>
    </source>
</evidence>
<feature type="domain" description="hAT-like transposase RNase-H fold" evidence="13">
    <location>
        <begin position="419"/>
        <end position="515"/>
    </location>
</feature>
<dbReference type="InterPro" id="IPR012337">
    <property type="entry name" value="RNaseH-like_sf"/>
</dbReference>
<comment type="caution">
    <text evidence="14">The sequence shown here is derived from an EMBL/GenBank/DDBJ whole genome shotgun (WGS) entry which is preliminary data.</text>
</comment>
<dbReference type="InterPro" id="IPR052035">
    <property type="entry name" value="ZnF_BED_domain_contain"/>
</dbReference>
<dbReference type="Pfam" id="PF14372">
    <property type="entry name" value="hAT-like_RNase-H"/>
    <property type="match status" value="1"/>
</dbReference>
<protein>
    <submittedName>
        <fullName evidence="14">Zinc finger BED domain-containing protein RICESLEEPER 2-like protein</fullName>
    </submittedName>
</protein>
<proteinExistence type="predicted"/>
<dbReference type="Pfam" id="PF05699">
    <property type="entry name" value="Dimer_Tnp_hAT"/>
    <property type="match status" value="1"/>
</dbReference>
<dbReference type="EMBL" id="BQNB010017272">
    <property type="protein sequence ID" value="GJT61260.1"/>
    <property type="molecule type" value="Genomic_DNA"/>
</dbReference>